<evidence type="ECO:0000256" key="10">
    <source>
        <dbReference type="PIRSR" id="PIRSR000149-4"/>
    </source>
</evidence>
<keyword evidence="4" id="KW-0560">Oxidoreductase</keyword>
<dbReference type="EMBL" id="JAGVWE010000004">
    <property type="protein sequence ID" value="MBS3063018.1"/>
    <property type="molecule type" value="Genomic_DNA"/>
</dbReference>
<dbReference type="CDD" id="cd18126">
    <property type="entry name" value="GAPDH_I_C"/>
    <property type="match status" value="1"/>
</dbReference>
<name>A0A8T4L6X1_9ARCH</name>
<dbReference type="PROSITE" id="PS00071">
    <property type="entry name" value="GAPDH"/>
    <property type="match status" value="1"/>
</dbReference>
<dbReference type="InterPro" id="IPR020830">
    <property type="entry name" value="GlycerAld_3-P_DH_AS"/>
</dbReference>
<feature type="domain" description="Glyceraldehyde 3-phosphate dehydrogenase NAD(P) binding" evidence="12">
    <location>
        <begin position="7"/>
        <end position="158"/>
    </location>
</feature>
<dbReference type="SUPFAM" id="SSF51735">
    <property type="entry name" value="NAD(P)-binding Rossmann-fold domains"/>
    <property type="match status" value="1"/>
</dbReference>
<dbReference type="GO" id="GO:0006006">
    <property type="term" value="P:glucose metabolic process"/>
    <property type="evidence" value="ECO:0007669"/>
    <property type="project" value="InterPro"/>
</dbReference>
<evidence type="ECO:0000256" key="8">
    <source>
        <dbReference type="PIRSR" id="PIRSR000149-2"/>
    </source>
</evidence>
<dbReference type="Proteomes" id="UP000678237">
    <property type="component" value="Unassembled WGS sequence"/>
</dbReference>
<evidence type="ECO:0000256" key="3">
    <source>
        <dbReference type="ARBA" id="ARBA00022857"/>
    </source>
</evidence>
<evidence type="ECO:0000256" key="6">
    <source>
        <dbReference type="ARBA" id="ARBA00048853"/>
    </source>
</evidence>
<feature type="binding site" evidence="9">
    <location>
        <position position="124"/>
    </location>
    <ligand>
        <name>NAD(+)</name>
        <dbReference type="ChEBI" id="CHEBI:57540"/>
    </ligand>
</feature>
<feature type="binding site" evidence="9">
    <location>
        <begin position="16"/>
        <end position="17"/>
    </location>
    <ligand>
        <name>NAD(+)</name>
        <dbReference type="ChEBI" id="CHEBI:57540"/>
    </ligand>
</feature>
<dbReference type="InterPro" id="IPR006424">
    <property type="entry name" value="Glyceraldehyde-3-P_DH_1"/>
</dbReference>
<evidence type="ECO:0000313" key="13">
    <source>
        <dbReference type="EMBL" id="MBS3063018.1"/>
    </source>
</evidence>
<keyword evidence="3" id="KW-0521">NADP</keyword>
<dbReference type="PRINTS" id="PR00078">
    <property type="entry name" value="G3PDHDRGNASE"/>
</dbReference>
<dbReference type="Pfam" id="PF00044">
    <property type="entry name" value="Gp_dh_N"/>
    <property type="match status" value="1"/>
</dbReference>
<keyword evidence="9" id="KW-0520">NAD</keyword>
<feature type="binding site" evidence="8">
    <location>
        <position position="188"/>
    </location>
    <ligand>
        <name>D-glyceraldehyde 3-phosphate</name>
        <dbReference type="ChEBI" id="CHEBI:59776"/>
    </ligand>
</feature>
<comment type="catalytic activity">
    <reaction evidence="6">
        <text>D-glyceraldehyde 3-phosphate + phosphate + NAD(+) = (2R)-3-phospho-glyceroyl phosphate + NADH + H(+)</text>
        <dbReference type="Rhea" id="RHEA:10300"/>
        <dbReference type="ChEBI" id="CHEBI:15378"/>
        <dbReference type="ChEBI" id="CHEBI:43474"/>
        <dbReference type="ChEBI" id="CHEBI:57540"/>
        <dbReference type="ChEBI" id="CHEBI:57604"/>
        <dbReference type="ChEBI" id="CHEBI:57945"/>
        <dbReference type="ChEBI" id="CHEBI:59776"/>
        <dbReference type="EC" id="1.2.1.59"/>
    </reaction>
</comment>
<reference evidence="13" key="2">
    <citation type="submission" date="2021-05" db="EMBL/GenBank/DDBJ databases">
        <title>Protein family content uncovers lineage relationships and bacterial pathway maintenance mechanisms in DPANN archaea.</title>
        <authorList>
            <person name="Castelle C.J."/>
            <person name="Meheust R."/>
            <person name="Jaffe A.L."/>
            <person name="Seitz K."/>
            <person name="Gong X."/>
            <person name="Baker B.J."/>
            <person name="Banfield J.F."/>
        </authorList>
    </citation>
    <scope>NUCLEOTIDE SEQUENCE</scope>
    <source>
        <strain evidence="13">RIFCSPLOWO2_01_FULL_58_19</strain>
    </source>
</reference>
<dbReference type="InterPro" id="IPR020829">
    <property type="entry name" value="GlycerAld_3-P_DH_cat"/>
</dbReference>
<dbReference type="InterPro" id="IPR020828">
    <property type="entry name" value="GlycerAld_3-P_DH_NAD(P)-bd"/>
</dbReference>
<feature type="binding site" evidence="8">
    <location>
        <begin position="157"/>
        <end position="159"/>
    </location>
    <ligand>
        <name>D-glyceraldehyde 3-phosphate</name>
        <dbReference type="ChEBI" id="CHEBI:59776"/>
    </ligand>
</feature>
<evidence type="ECO:0000256" key="4">
    <source>
        <dbReference type="ARBA" id="ARBA00023002"/>
    </source>
</evidence>
<dbReference type="AlphaFoldDB" id="A0A8T4L6X1"/>
<organism evidence="13 14">
    <name type="scientific">Candidatus Iainarchaeum sp</name>
    <dbReference type="NCBI Taxonomy" id="3101447"/>
    <lineage>
        <taxon>Archaea</taxon>
        <taxon>Candidatus Iainarchaeota</taxon>
        <taxon>Candidatus Iainarchaeia</taxon>
        <taxon>Candidatus Iainarchaeales</taxon>
        <taxon>Candidatus Iainarchaeaceae</taxon>
        <taxon>Candidatus Iainarchaeum</taxon>
    </lineage>
</organism>
<gene>
    <name evidence="13" type="primary">gap</name>
    <name evidence="13" type="ORF">J4203_04045</name>
</gene>
<evidence type="ECO:0000256" key="2">
    <source>
        <dbReference type="ARBA" id="ARBA00013024"/>
    </source>
</evidence>
<dbReference type="NCBIfam" id="TIGR01534">
    <property type="entry name" value="GAPDH-I"/>
    <property type="match status" value="1"/>
</dbReference>
<evidence type="ECO:0000259" key="12">
    <source>
        <dbReference type="SMART" id="SM00846"/>
    </source>
</evidence>
<dbReference type="Gene3D" id="3.40.50.720">
    <property type="entry name" value="NAD(P)-binding Rossmann-like Domain"/>
    <property type="match status" value="1"/>
</dbReference>
<feature type="binding site" evidence="8">
    <location>
        <begin position="216"/>
        <end position="217"/>
    </location>
    <ligand>
        <name>D-glyceraldehyde 3-phosphate</name>
        <dbReference type="ChEBI" id="CHEBI:59776"/>
    </ligand>
</feature>
<reference evidence="13" key="1">
    <citation type="submission" date="2021-03" db="EMBL/GenBank/DDBJ databases">
        <authorList>
            <person name="Jaffe A."/>
        </authorList>
    </citation>
    <scope>NUCLEOTIDE SEQUENCE</scope>
    <source>
        <strain evidence="13">RIFCSPLOWO2_01_FULL_58_19</strain>
    </source>
</reference>
<feature type="active site" description="Nucleophile" evidence="7">
    <location>
        <position position="158"/>
    </location>
</feature>
<dbReference type="EC" id="1.2.1.59" evidence="2"/>
<feature type="site" description="Activates thiol group during catalysis" evidence="10">
    <location>
        <position position="185"/>
    </location>
</feature>
<feature type="binding site" evidence="9">
    <location>
        <position position="321"/>
    </location>
    <ligand>
        <name>NAD(+)</name>
        <dbReference type="ChEBI" id="CHEBI:57540"/>
    </ligand>
</feature>
<dbReference type="InterPro" id="IPR036291">
    <property type="entry name" value="NAD(P)-bd_dom_sf"/>
</dbReference>
<evidence type="ECO:0000256" key="1">
    <source>
        <dbReference type="ARBA" id="ARBA00007406"/>
    </source>
</evidence>
<evidence type="ECO:0000256" key="7">
    <source>
        <dbReference type="PIRSR" id="PIRSR000149-1"/>
    </source>
</evidence>
<dbReference type="SMART" id="SM00846">
    <property type="entry name" value="Gp_dh_N"/>
    <property type="match status" value="1"/>
</dbReference>
<comment type="caution">
    <text evidence="13">The sequence shown here is derived from an EMBL/GenBank/DDBJ whole genome shotgun (WGS) entry which is preliminary data.</text>
</comment>
<dbReference type="PIRSF" id="PIRSF000149">
    <property type="entry name" value="GAP_DH"/>
    <property type="match status" value="1"/>
</dbReference>
<dbReference type="GO" id="GO:0051287">
    <property type="term" value="F:NAD binding"/>
    <property type="evidence" value="ECO:0007669"/>
    <property type="project" value="InterPro"/>
</dbReference>
<comment type="similarity">
    <text evidence="1 11">Belongs to the glyceraldehyde-3-phosphate dehydrogenase family.</text>
</comment>
<dbReference type="GO" id="GO:0043891">
    <property type="term" value="F:glyceraldehyde-3-phosphate dehydrogenase [NAD(P)+] (phosphorylating) activity"/>
    <property type="evidence" value="ECO:0007669"/>
    <property type="project" value="UniProtKB-EC"/>
</dbReference>
<dbReference type="PANTHER" id="PTHR43148">
    <property type="entry name" value="GLYCERALDEHYDE-3-PHOSPHATE DEHYDROGENASE 2"/>
    <property type="match status" value="1"/>
</dbReference>
<dbReference type="Pfam" id="PF02800">
    <property type="entry name" value="Gp_dh_C"/>
    <property type="match status" value="1"/>
</dbReference>
<comment type="catalytic activity">
    <reaction evidence="5">
        <text>D-glyceraldehyde 3-phosphate + phosphate + NADP(+) = (2R)-3-phospho-glyceroyl phosphate + NADPH + H(+)</text>
        <dbReference type="Rhea" id="RHEA:10296"/>
        <dbReference type="ChEBI" id="CHEBI:15378"/>
        <dbReference type="ChEBI" id="CHEBI:43474"/>
        <dbReference type="ChEBI" id="CHEBI:57604"/>
        <dbReference type="ChEBI" id="CHEBI:57783"/>
        <dbReference type="ChEBI" id="CHEBI:58349"/>
        <dbReference type="ChEBI" id="CHEBI:59776"/>
        <dbReference type="EC" id="1.2.1.59"/>
    </reaction>
</comment>
<sequence length="339" mass="37121">MHVEKIIKVGLNGFGRIGKAVFRAGVSRPGIEFVAINSRSDPSIYAHLLKYDSVHGRFPGTVELKGKHLSVNGYEVKMFQETDPLNVPWKQLGVDVVIECTGEFRKRADIEKHLHAGAKYVVLTAPPKGDDSIPLYVYGVNHTQFKKEKDLLVSNASCTTNCLAPLAKVLNDAFGIKKGFMSTVHAYTSSQSLIDRSDKDLRRARAAAINIIPTSTGAAKSIGKVIPELAGKLDGTAFRVPVPNGSMVDLVVELNRNVTVEEVNQAVKKAAEGSFKGIIEYSDAHLVSSDVLGNPHSCVFDSLCTQLVAGNLVKILAWYDNEFGYSCRLIDLIQYIYRQ</sequence>
<feature type="binding site" evidence="8">
    <location>
        <position position="239"/>
    </location>
    <ligand>
        <name>D-glyceraldehyde 3-phosphate</name>
        <dbReference type="ChEBI" id="CHEBI:59776"/>
    </ligand>
</feature>
<evidence type="ECO:0000256" key="9">
    <source>
        <dbReference type="PIRSR" id="PIRSR000149-3"/>
    </source>
</evidence>
<dbReference type="Gene3D" id="3.30.360.10">
    <property type="entry name" value="Dihydrodipicolinate Reductase, domain 2"/>
    <property type="match status" value="1"/>
</dbReference>
<evidence type="ECO:0000256" key="5">
    <source>
        <dbReference type="ARBA" id="ARBA00048067"/>
    </source>
</evidence>
<accession>A0A8T4L6X1</accession>
<protein>
    <recommendedName>
        <fullName evidence="2">glyceraldehyde-3-phosphate dehydrogenase (NAD(P)(+)) (phosphorylating)</fullName>
        <ecNumber evidence="2">1.2.1.59</ecNumber>
    </recommendedName>
</protein>
<dbReference type="FunFam" id="3.40.50.720:FF:000001">
    <property type="entry name" value="Glyceraldehyde-3-phosphate dehydrogenase"/>
    <property type="match status" value="1"/>
</dbReference>
<dbReference type="InterPro" id="IPR020831">
    <property type="entry name" value="GlycerAld/Erythrose_P_DH"/>
</dbReference>
<evidence type="ECO:0000313" key="14">
    <source>
        <dbReference type="Proteomes" id="UP000678237"/>
    </source>
</evidence>
<dbReference type="GO" id="GO:0050661">
    <property type="term" value="F:NADP binding"/>
    <property type="evidence" value="ECO:0007669"/>
    <property type="project" value="InterPro"/>
</dbReference>
<proteinExistence type="inferred from homology"/>
<dbReference type="SUPFAM" id="SSF55347">
    <property type="entry name" value="Glyceraldehyde-3-phosphate dehydrogenase-like, C-terminal domain"/>
    <property type="match status" value="1"/>
</dbReference>
<keyword evidence="9" id="KW-0547">Nucleotide-binding</keyword>
<dbReference type="FunFam" id="3.30.360.10:FF:000002">
    <property type="entry name" value="Glyceraldehyde-3-phosphate dehydrogenase"/>
    <property type="match status" value="1"/>
</dbReference>
<evidence type="ECO:0000256" key="11">
    <source>
        <dbReference type="RuleBase" id="RU000397"/>
    </source>
</evidence>
<dbReference type="CDD" id="cd05214">
    <property type="entry name" value="GAPDH_I_N"/>
    <property type="match status" value="1"/>
</dbReference>